<evidence type="ECO:0008006" key="3">
    <source>
        <dbReference type="Google" id="ProtNLM"/>
    </source>
</evidence>
<evidence type="ECO:0000313" key="1">
    <source>
        <dbReference type="EMBL" id="MVN89230.1"/>
    </source>
</evidence>
<dbReference type="RefSeq" id="WP_157461489.1">
    <property type="nucleotide sequence ID" value="NZ_WQLB01000048.1"/>
</dbReference>
<protein>
    <recommendedName>
        <fullName evidence="3">Integrase</fullName>
    </recommendedName>
</protein>
<name>A0A7C9I1P7_9DEIO</name>
<organism evidence="1 2">
    <name type="scientific">Deinococcus arboris</name>
    <dbReference type="NCBI Taxonomy" id="2682977"/>
    <lineage>
        <taxon>Bacteria</taxon>
        <taxon>Thermotogati</taxon>
        <taxon>Deinococcota</taxon>
        <taxon>Deinococci</taxon>
        <taxon>Deinococcales</taxon>
        <taxon>Deinococcaceae</taxon>
        <taxon>Deinococcus</taxon>
    </lineage>
</organism>
<dbReference type="GO" id="GO:0003677">
    <property type="term" value="F:DNA binding"/>
    <property type="evidence" value="ECO:0007669"/>
    <property type="project" value="InterPro"/>
</dbReference>
<sequence length="282" mass="31676">MDHDERKTKFATALEEARLDELLPLVKDQLPVPPNNAFTLLTLIFTQAIQDKVSFLAPPPDFHAWLLEAARPTHIGPPAKPNTIRLRLSLLANIYKQAMQAGVLERSPLEGLRRPPGERADAPEISREEIDKLHKTTRKDTALHTALVLIDEHAFKVRELLDFHWTAFDLRTGEILRPHALTRLSDVALQALQAHHKAHGGVFVKKDVPVLPYKLERDLRAALHKACTKAGIRYYPPGDLRRASLRDKTHTTDSAGYSNQVGQTNLKRAVQLAQGLADRKKS</sequence>
<proteinExistence type="predicted"/>
<comment type="caution">
    <text evidence="1">The sequence shown here is derived from an EMBL/GenBank/DDBJ whole genome shotgun (WGS) entry which is preliminary data.</text>
</comment>
<dbReference type="EMBL" id="WQLB01000048">
    <property type="protein sequence ID" value="MVN89230.1"/>
    <property type="molecule type" value="Genomic_DNA"/>
</dbReference>
<reference evidence="1 2" key="1">
    <citation type="submission" date="2019-12" db="EMBL/GenBank/DDBJ databases">
        <title>Deinococcus sp. HMF7620 Genome sequencing and assembly.</title>
        <authorList>
            <person name="Kang H."/>
            <person name="Kim H."/>
            <person name="Joh K."/>
        </authorList>
    </citation>
    <scope>NUCLEOTIDE SEQUENCE [LARGE SCALE GENOMIC DNA]</scope>
    <source>
        <strain evidence="1 2">HMF7620</strain>
    </source>
</reference>
<accession>A0A7C9I1P7</accession>
<evidence type="ECO:0000313" key="2">
    <source>
        <dbReference type="Proteomes" id="UP000483286"/>
    </source>
</evidence>
<keyword evidence="2" id="KW-1185">Reference proteome</keyword>
<dbReference type="SUPFAM" id="SSF56349">
    <property type="entry name" value="DNA breaking-rejoining enzymes"/>
    <property type="match status" value="1"/>
</dbReference>
<gene>
    <name evidence="1" type="ORF">GO986_21070</name>
</gene>
<dbReference type="InterPro" id="IPR011010">
    <property type="entry name" value="DNA_brk_join_enz"/>
</dbReference>
<dbReference type="AlphaFoldDB" id="A0A7C9I1P7"/>
<dbReference type="Proteomes" id="UP000483286">
    <property type="component" value="Unassembled WGS sequence"/>
</dbReference>